<evidence type="ECO:0000256" key="7">
    <source>
        <dbReference type="ARBA" id="ARBA00022833"/>
    </source>
</evidence>
<dbReference type="Pfam" id="PF17900">
    <property type="entry name" value="Peptidase_M1_N"/>
    <property type="match status" value="1"/>
</dbReference>
<comment type="caution">
    <text evidence="14">The sequence shown here is derived from an EMBL/GenBank/DDBJ whole genome shotgun (WGS) entry which is preliminary data.</text>
</comment>
<comment type="cofactor">
    <cofactor evidence="9">
        <name>Zn(2+)</name>
        <dbReference type="ChEBI" id="CHEBI:29105"/>
    </cofactor>
    <text evidence="9">Binds 1 zinc ion per subunit.</text>
</comment>
<protein>
    <recommendedName>
        <fullName evidence="9">Aminopeptidase</fullName>
        <ecNumber evidence="9">3.4.11.-</ecNumber>
    </recommendedName>
</protein>
<dbReference type="Pfam" id="PF01433">
    <property type="entry name" value="Peptidase_M1"/>
    <property type="match status" value="1"/>
</dbReference>
<keyword evidence="5 9" id="KW-0479">Metal-binding</keyword>
<evidence type="ECO:0000259" key="13">
    <source>
        <dbReference type="Pfam" id="PF17900"/>
    </source>
</evidence>
<proteinExistence type="inferred from homology"/>
<dbReference type="CDD" id="cd09601">
    <property type="entry name" value="M1_APN-Q_like"/>
    <property type="match status" value="1"/>
</dbReference>
<dbReference type="GO" id="GO:0016787">
    <property type="term" value="F:hydrolase activity"/>
    <property type="evidence" value="ECO:0007669"/>
    <property type="project" value="UniProtKB-KW"/>
</dbReference>
<keyword evidence="4 9" id="KW-0645">Protease</keyword>
<dbReference type="EC" id="3.4.11.-" evidence="9"/>
<feature type="domain" description="Aminopeptidase N-like N-terminal" evidence="13">
    <location>
        <begin position="47"/>
        <end position="222"/>
    </location>
</feature>
<keyword evidence="3 9" id="KW-0031">Aminopeptidase</keyword>
<comment type="similarity">
    <text evidence="2 9">Belongs to the peptidase M1 family.</text>
</comment>
<dbReference type="Gene3D" id="1.25.50.20">
    <property type="match status" value="1"/>
</dbReference>
<evidence type="ECO:0000313" key="15">
    <source>
        <dbReference type="Proteomes" id="UP001419910"/>
    </source>
</evidence>
<evidence type="ECO:0000256" key="3">
    <source>
        <dbReference type="ARBA" id="ARBA00022438"/>
    </source>
</evidence>
<keyword evidence="7 9" id="KW-0862">Zinc</keyword>
<dbReference type="PANTHER" id="PTHR11533:SF174">
    <property type="entry name" value="PUROMYCIN-SENSITIVE AMINOPEPTIDASE-RELATED"/>
    <property type="match status" value="1"/>
</dbReference>
<organism evidence="14 15">
    <name type="scientific">Sphingomonas oligophenolica</name>
    <dbReference type="NCBI Taxonomy" id="301154"/>
    <lineage>
        <taxon>Bacteria</taxon>
        <taxon>Pseudomonadati</taxon>
        <taxon>Pseudomonadota</taxon>
        <taxon>Alphaproteobacteria</taxon>
        <taxon>Sphingomonadales</taxon>
        <taxon>Sphingomonadaceae</taxon>
        <taxon>Sphingomonas</taxon>
    </lineage>
</organism>
<dbReference type="Gene3D" id="2.60.40.1910">
    <property type="match status" value="1"/>
</dbReference>
<evidence type="ECO:0000256" key="2">
    <source>
        <dbReference type="ARBA" id="ARBA00010136"/>
    </source>
</evidence>
<dbReference type="Pfam" id="PF11838">
    <property type="entry name" value="ERAP1_C"/>
    <property type="match status" value="1"/>
</dbReference>
<dbReference type="InterPro" id="IPR024571">
    <property type="entry name" value="ERAP1-like_C_dom"/>
</dbReference>
<dbReference type="SUPFAM" id="SSF55486">
    <property type="entry name" value="Metalloproteases ('zincins'), catalytic domain"/>
    <property type="match status" value="1"/>
</dbReference>
<dbReference type="Gene3D" id="2.60.40.1730">
    <property type="entry name" value="tricorn interacting facor f3 domain"/>
    <property type="match status" value="1"/>
</dbReference>
<keyword evidence="8 9" id="KW-0482">Metalloprotease</keyword>
<evidence type="ECO:0000256" key="1">
    <source>
        <dbReference type="ARBA" id="ARBA00000098"/>
    </source>
</evidence>
<feature type="signal peptide" evidence="10">
    <location>
        <begin position="1"/>
        <end position="21"/>
    </location>
</feature>
<dbReference type="InterPro" id="IPR001930">
    <property type="entry name" value="Peptidase_M1"/>
</dbReference>
<evidence type="ECO:0000256" key="4">
    <source>
        <dbReference type="ARBA" id="ARBA00022670"/>
    </source>
</evidence>
<gene>
    <name evidence="14" type="ORF">ABC974_09005</name>
</gene>
<dbReference type="InterPro" id="IPR027268">
    <property type="entry name" value="Peptidase_M4/M1_CTD_sf"/>
</dbReference>
<feature type="domain" description="ERAP1-like C-terminal" evidence="12">
    <location>
        <begin position="547"/>
        <end position="864"/>
    </location>
</feature>
<evidence type="ECO:0000259" key="12">
    <source>
        <dbReference type="Pfam" id="PF11838"/>
    </source>
</evidence>
<dbReference type="PANTHER" id="PTHR11533">
    <property type="entry name" value="PROTEASE M1 ZINC METALLOPROTEASE"/>
    <property type="match status" value="1"/>
</dbReference>
<keyword evidence="15" id="KW-1185">Reference proteome</keyword>
<dbReference type="SUPFAM" id="SSF63737">
    <property type="entry name" value="Leukotriene A4 hydrolase N-terminal domain"/>
    <property type="match status" value="1"/>
</dbReference>
<dbReference type="InterPro" id="IPR045357">
    <property type="entry name" value="Aminopeptidase_N-like_N"/>
</dbReference>
<keyword evidence="10" id="KW-0732">Signal</keyword>
<reference evidence="14 15" key="1">
    <citation type="submission" date="2024-05" db="EMBL/GenBank/DDBJ databases">
        <authorList>
            <person name="Liu Q."/>
            <person name="Xin Y.-H."/>
        </authorList>
    </citation>
    <scope>NUCLEOTIDE SEQUENCE [LARGE SCALE GENOMIC DNA]</scope>
    <source>
        <strain evidence="14 15">CGMCC 1.10181</strain>
    </source>
</reference>
<evidence type="ECO:0000256" key="6">
    <source>
        <dbReference type="ARBA" id="ARBA00022801"/>
    </source>
</evidence>
<dbReference type="Proteomes" id="UP001419910">
    <property type="component" value="Unassembled WGS sequence"/>
</dbReference>
<dbReference type="InterPro" id="IPR042097">
    <property type="entry name" value="Aminopeptidase_N-like_N_sf"/>
</dbReference>
<dbReference type="Gene3D" id="1.10.390.10">
    <property type="entry name" value="Neutral Protease Domain 2"/>
    <property type="match status" value="1"/>
</dbReference>
<evidence type="ECO:0000259" key="11">
    <source>
        <dbReference type="Pfam" id="PF01433"/>
    </source>
</evidence>
<dbReference type="EMBL" id="JBDIME010000005">
    <property type="protein sequence ID" value="MEN2789762.1"/>
    <property type="molecule type" value="Genomic_DNA"/>
</dbReference>
<dbReference type="PRINTS" id="PR00756">
    <property type="entry name" value="ALADIPTASE"/>
</dbReference>
<dbReference type="InterPro" id="IPR034016">
    <property type="entry name" value="M1_APN-typ"/>
</dbReference>
<evidence type="ECO:0000256" key="10">
    <source>
        <dbReference type="SAM" id="SignalP"/>
    </source>
</evidence>
<evidence type="ECO:0000256" key="9">
    <source>
        <dbReference type="RuleBase" id="RU364040"/>
    </source>
</evidence>
<keyword evidence="6 9" id="KW-0378">Hydrolase</keyword>
<evidence type="ECO:0000256" key="5">
    <source>
        <dbReference type="ARBA" id="ARBA00022723"/>
    </source>
</evidence>
<sequence length="885" mass="93277">MRAAFAATCLSLLSTTAFAQAAPPPAAAATMADPAAPKGKLSDAATPVAYRLDFTILPDQPRFSGHDEIDINVKAATKSLYLHGRNLNVSKAVALVGGKTIAATWTQVDKTGVVRLDFATPLPGGAATLVFDYDGAFGDDASGLYHIKVGDIWYSWTQFESIDARAAYPGFDEPGFKTPFTISITTIPGYKAASNAPEAGVTKAGALEKHQFAATRPLPTYLVALITGPFLNQTGAVPPTPERASPLPLGVFATQAQAGKLDYVMAETPRIVSLLEKYFGEPFPFPKLDQIASPVMPGAMENAGADTYGDGIILLDNGAPTGQRQEFGMVVAHELSHQWFGDLVSPAWWDDIWLNESFANWMGYRIGNEWRPELNIGVGALDEGFRAMNTDALEVGRPIHQPITENSQIDSAFDNITYGKGGHVIAMIAAYLGDEKFKAGVRLHLKRHAYGNATSEQFFQSLADGAGDPRVLTAMKSFVDQQGVPVVNIARQGGKLVATQSRYAFLGSHPAPEQWTIPFCLRVDAAKSCTLLDKPVTTLSATGGGVIMPNVGGTGYYRFNLEAADWQKLIGTFATLSPGEALAADDSLWAAFRAGNAPARWLVTAARTLAANPDSDAAVDGGSRLAGLKLRGLIGPESDAAYRGLMDSIYAPRLAAIGFNPAAGAHLGDAPDKQKLRQNLVGFVVGEGHDAAVSATLEAAAEKYLAGDKQALDQAYLGVGLGVVVTKGGLPAAKKLVEIGLASEDPTLRQSALGAAAGSGRTDVAQYLLGLNDKRLRPFDKIGLIFGLATSEGTADFTGEWILANYDTLLAGGNGIFITSRLPQALAFQCGADRADRINSLLGPKVRAAGAGVLTFERTIESIRHCGDLRAAKSAEIAAAIAAAG</sequence>
<name>A0ABU9Y1W0_9SPHN</name>
<comment type="catalytic activity">
    <reaction evidence="1">
        <text>Release of an N-terminal amino acid, Xaa-|-Yaa- from a peptide, amide or arylamide. Xaa is preferably Ala, but may be most amino acids including Pro (slow action). When a terminal hydrophobic residue is followed by a prolyl residue, the two may be released as an intact Xaa-Pro dipeptide.</text>
        <dbReference type="EC" id="3.4.11.2"/>
    </reaction>
</comment>
<dbReference type="InterPro" id="IPR050344">
    <property type="entry name" value="Peptidase_M1_aminopeptidases"/>
</dbReference>
<accession>A0ABU9Y1W0</accession>
<dbReference type="InterPro" id="IPR014782">
    <property type="entry name" value="Peptidase_M1_dom"/>
</dbReference>
<dbReference type="RefSeq" id="WP_343889461.1">
    <property type="nucleotide sequence ID" value="NZ_BAAAEH010000022.1"/>
</dbReference>
<evidence type="ECO:0000313" key="14">
    <source>
        <dbReference type="EMBL" id="MEN2789762.1"/>
    </source>
</evidence>
<evidence type="ECO:0000256" key="8">
    <source>
        <dbReference type="ARBA" id="ARBA00023049"/>
    </source>
</evidence>
<feature type="domain" description="Peptidase M1 membrane alanine aminopeptidase" evidence="11">
    <location>
        <begin position="264"/>
        <end position="473"/>
    </location>
</feature>
<feature type="chain" id="PRO_5046592275" description="Aminopeptidase" evidence="10">
    <location>
        <begin position="22"/>
        <end position="885"/>
    </location>
</feature>